<evidence type="ECO:0000313" key="2">
    <source>
        <dbReference type="Proteomes" id="UP000182471"/>
    </source>
</evidence>
<evidence type="ECO:0000313" key="1">
    <source>
        <dbReference type="EMBL" id="SER82054.1"/>
    </source>
</evidence>
<dbReference type="EMBL" id="FOGW01000011">
    <property type="protein sequence ID" value="SER82054.1"/>
    <property type="molecule type" value="Genomic_DNA"/>
</dbReference>
<dbReference type="AlphaFoldDB" id="A0A1H9SAM6"/>
<dbReference type="Proteomes" id="UP000182471">
    <property type="component" value="Unassembled WGS sequence"/>
</dbReference>
<name>A0A1H9SAM6_9FIRM</name>
<accession>A0A1H9SAM6</accession>
<protein>
    <submittedName>
        <fullName evidence="1">Uncharacterized protein</fullName>
    </submittedName>
</protein>
<keyword evidence="2" id="KW-1185">Reference proteome</keyword>
<organism evidence="1 2">
    <name type="scientific">Lachnobacterium bovis</name>
    <dbReference type="NCBI Taxonomy" id="140626"/>
    <lineage>
        <taxon>Bacteria</taxon>
        <taxon>Bacillati</taxon>
        <taxon>Bacillota</taxon>
        <taxon>Clostridia</taxon>
        <taxon>Lachnospirales</taxon>
        <taxon>Lachnospiraceae</taxon>
        <taxon>Lachnobacterium</taxon>
    </lineage>
</organism>
<reference evidence="2" key="1">
    <citation type="submission" date="2016-10" db="EMBL/GenBank/DDBJ databases">
        <authorList>
            <person name="Varghese N."/>
            <person name="Submissions S."/>
        </authorList>
    </citation>
    <scope>NUCLEOTIDE SEQUENCE [LARGE SCALE GENOMIC DNA]</scope>
    <source>
        <strain evidence="2">S1b</strain>
    </source>
</reference>
<dbReference type="OrthoDB" id="2048673at2"/>
<dbReference type="RefSeq" id="WP_022749146.1">
    <property type="nucleotide sequence ID" value="NZ_FOGW01000011.1"/>
</dbReference>
<proteinExistence type="predicted"/>
<gene>
    <name evidence="1" type="ORF">SAMN02910429_01170</name>
</gene>
<sequence>MKSYFKNLYKYQLVPFEKEIVLFCSREYINEALEVRKDLTEDIVVKAYFASERDSYVEEVANKILETVMEETEWFIDEKELDAAYQVELEETVTSIEETEGLSFDELTEEDCLDFWGVATKEEVLEEIRLAASFRIKYALFCSYHNGLDLNAIDLFTPDAFNSEFLVNYINKDLIVNTEVEL</sequence>